<organism evidence="1 2">
    <name type="scientific">Entomophthora muscae</name>
    <dbReference type="NCBI Taxonomy" id="34485"/>
    <lineage>
        <taxon>Eukaryota</taxon>
        <taxon>Fungi</taxon>
        <taxon>Fungi incertae sedis</taxon>
        <taxon>Zoopagomycota</taxon>
        <taxon>Entomophthoromycotina</taxon>
        <taxon>Entomophthoromycetes</taxon>
        <taxon>Entomophthorales</taxon>
        <taxon>Entomophthoraceae</taxon>
        <taxon>Entomophthora</taxon>
    </lineage>
</organism>
<evidence type="ECO:0000313" key="2">
    <source>
        <dbReference type="Proteomes" id="UP001165960"/>
    </source>
</evidence>
<dbReference type="EC" id="2.7.7.7" evidence="1"/>
<keyword evidence="1" id="KW-0808">Transferase</keyword>
<keyword evidence="2" id="KW-1185">Reference proteome</keyword>
<reference evidence="1" key="1">
    <citation type="submission" date="2022-04" db="EMBL/GenBank/DDBJ databases">
        <title>Genome of the entomopathogenic fungus Entomophthora muscae.</title>
        <authorList>
            <person name="Elya C."/>
            <person name="Lovett B.R."/>
            <person name="Lee E."/>
            <person name="Macias A.M."/>
            <person name="Hajek A.E."/>
            <person name="De Bivort B.L."/>
            <person name="Kasson M.T."/>
            <person name="De Fine Licht H.H."/>
            <person name="Stajich J.E."/>
        </authorList>
    </citation>
    <scope>NUCLEOTIDE SEQUENCE</scope>
    <source>
        <strain evidence="1">Berkeley</strain>
    </source>
</reference>
<protein>
    <submittedName>
        <fullName evidence="1">N-acetyltransferase eso1</fullName>
        <ecNumber evidence="1">2.7.7.7</ecNumber>
    </submittedName>
</protein>
<proteinExistence type="predicted"/>
<dbReference type="EMBL" id="QTSX02006409">
    <property type="protein sequence ID" value="KAJ9055182.1"/>
    <property type="molecule type" value="Genomic_DNA"/>
</dbReference>
<accession>A0ACC2RYQ7</accession>
<name>A0ACC2RYQ7_9FUNG</name>
<evidence type="ECO:0000313" key="1">
    <source>
        <dbReference type="EMBL" id="KAJ9055182.1"/>
    </source>
</evidence>
<dbReference type="Proteomes" id="UP001165960">
    <property type="component" value="Unassembled WGS sequence"/>
</dbReference>
<comment type="caution">
    <text evidence="1">The sequence shown here is derived from an EMBL/GenBank/DDBJ whole genome shotgun (WGS) entry which is preliminary data.</text>
</comment>
<keyword evidence="1" id="KW-0548">Nucleotidyltransferase</keyword>
<sequence>MVHKILSSSNESDSSSQESSSSTSSYVLPNNRVLDGLFSDQSGGEQEAAENRESACTSRFLKRRRRFYRPETIVSDPIERSSPSQDSPSKYVLPNNRVLDGLFSDQSEGEHEAAENRESACTSRFLKQRRRFYRPETIASGPNERSPPSQDSPSKYVLPNNRVLDGLFSDQSGGEQEAAENRESASTSHFLKRRRSYRPETITSDPIERSLPSQDSPSKEASILMQQPSSPFLDPNSILFNSPDPCQPSPNTSLRSAAYYDDLIEQLTQIPKPEEPDCLSDEEAVEEFVEEVYQESFDVSSFVNPFTQAPSVGELVNLSPKYISEKANTSCNSSAQTSPSQLNLTGKSAYSQMLALEKDVGRHQTEDQTEDGDGLEEEGEVRVSDPLTQYRPVMPTNFDEWLESSLKVVATLLKGSRCIAHVDLDCFYAQVEQVRIDVSGDVPVAVQQWNGLLAINYAARKFGITRMETPADAKRKCRELLLVHVPTYAQGSTEYNYNPKPNFATHKASLAPYRQASASIFDIFKSFTPNVQKGGTDEAYIDLTDLVNARILKDCRATANFSPEPLTPLDWKGWGHVVQSATLNADCSQGQHPAYHTDFATKYWRSRQLLAGAKIVARIRATVFSQLGYTCGAGISHNKHMAKLCSAQNKPNQQSILLEEATLPFLKDFPVTKIRFMAGKLGHRAAHLFGETCGEMWKHSLKDFQDALGRKDGSFVFDICRGINHKPVRPIQPMKSLMSGKSLIPPCEDFESLKRWLEVLGSELVFRLQEAAEDARWPKSLSVGLYCPSAPRGFQQFICPIPSMQVIDSNPNLITARAIAMCQEQTNIFPCKFLCLSALGLEDSATKTNTAITDFFAIEPNIINPPAQPEAPEQILLSPERSPPPAPVVAQDLPAPADLGHLEFPDHYVCPTCNKRLPLDELESHQDFHLALELQSKFDWEDQAFPPQSSRPPVTNAIRPANMKTRGRKRKRGASTTLARHSSIRLSPRQGLLTSAFPRSNSAQSNPPPVQTSASRVEEEWPDLYASQAPPPVKQEPLEPMLQIDSNVPRKSTSGARHIPPLVKQEPLERVVFSRSSQENLR</sequence>
<gene>
    <name evidence="1" type="primary">eso1_1</name>
    <name evidence="1" type="ORF">DSO57_1006809</name>
</gene>